<dbReference type="HOGENOM" id="CLU_2303943_0_0_9"/>
<dbReference type="Proteomes" id="UP000006919">
    <property type="component" value="Chromosome"/>
</dbReference>
<sequence length="100" mass="11495">MDPSGQIRFRSDNYVTFPSDYSYTLVMENGILVDENSGASAEAYLGDEEQDYDFYIEVTEPGPDHWPIQVQYYAAEYCCKFNRRKLGNSAYLRILAALVQ</sequence>
<dbReference type="AlphaFoldDB" id="E6UE74"/>
<evidence type="ECO:0000313" key="1">
    <source>
        <dbReference type="EMBL" id="ADU22939.1"/>
    </source>
</evidence>
<organism evidence="1 2">
    <name type="scientific">Ruminococcus albus (strain ATCC 27210 / DSM 20455 / JCM 14654 / NCDO 2250 / 7)</name>
    <dbReference type="NCBI Taxonomy" id="697329"/>
    <lineage>
        <taxon>Bacteria</taxon>
        <taxon>Bacillati</taxon>
        <taxon>Bacillota</taxon>
        <taxon>Clostridia</taxon>
        <taxon>Eubacteriales</taxon>
        <taxon>Oscillospiraceae</taxon>
        <taxon>Ruminococcus</taxon>
    </lineage>
</organism>
<dbReference type="EMBL" id="CP002403">
    <property type="protein sequence ID" value="ADU22939.1"/>
    <property type="molecule type" value="Genomic_DNA"/>
</dbReference>
<dbReference type="RefSeq" id="WP_013499072.1">
    <property type="nucleotide sequence ID" value="NC_014833.1"/>
</dbReference>
<reference evidence="1 2" key="1">
    <citation type="journal article" date="2011" name="J. Bacteriol.">
        <title>Complete genome of the cellulolytic ruminal bacterium Ruminococcus albus 7.</title>
        <authorList>
            <person name="Suen G."/>
            <person name="Stevenson D.M."/>
            <person name="Bruce D.C."/>
            <person name="Chertkov O."/>
            <person name="Copeland A."/>
            <person name="Cheng J.F."/>
            <person name="Detter C."/>
            <person name="Detter J.C."/>
            <person name="Goodwin L.A."/>
            <person name="Han C.S."/>
            <person name="Hauser L.J."/>
            <person name="Ivanova N.N."/>
            <person name="Kyrpides N.C."/>
            <person name="Land M.L."/>
            <person name="Lapidus A."/>
            <person name="Lucas S."/>
            <person name="Ovchinnikova G."/>
            <person name="Pitluck S."/>
            <person name="Tapia R."/>
            <person name="Woyke T."/>
            <person name="Boyum J."/>
            <person name="Mead D."/>
            <person name="Weimer P.J."/>
        </authorList>
    </citation>
    <scope>NUCLEOTIDE SEQUENCE [LARGE SCALE GENOMIC DNA]</scope>
    <source>
        <strain evidence="2">ATCC 27210 / DSM 20455 / JCM 14654 / NCDO 2250 / 7</strain>
    </source>
</reference>
<dbReference type="KEGG" id="ral:Rumal_2459"/>
<proteinExistence type="predicted"/>
<protein>
    <submittedName>
        <fullName evidence="1">Uncharacterized protein</fullName>
    </submittedName>
</protein>
<evidence type="ECO:0000313" key="2">
    <source>
        <dbReference type="Proteomes" id="UP000006919"/>
    </source>
</evidence>
<accession>E6UE74</accession>
<gene>
    <name evidence="1" type="ordered locus">Rumal_2459</name>
</gene>
<name>E6UE74_RUMA7</name>